<organism evidence="6">
    <name type="scientific">termite gut metagenome</name>
    <dbReference type="NCBI Taxonomy" id="433724"/>
    <lineage>
        <taxon>unclassified sequences</taxon>
        <taxon>metagenomes</taxon>
        <taxon>organismal metagenomes</taxon>
    </lineage>
</organism>
<dbReference type="InterPro" id="IPR051620">
    <property type="entry name" value="ORF904-like_C"/>
</dbReference>
<gene>
    <name evidence="6" type="ORF">EZS27_008902</name>
</gene>
<reference evidence="6" key="1">
    <citation type="submission" date="2019-03" db="EMBL/GenBank/DDBJ databases">
        <title>Single cell metagenomics reveals metabolic interactions within the superorganism composed of flagellate Streblomastix strix and complex community of Bacteroidetes bacteria on its surface.</title>
        <authorList>
            <person name="Treitli S.C."/>
            <person name="Kolisko M."/>
            <person name="Husnik F."/>
            <person name="Keeling P."/>
            <person name="Hampl V."/>
        </authorList>
    </citation>
    <scope>NUCLEOTIDE SEQUENCE</scope>
    <source>
        <strain evidence="6">STM</strain>
    </source>
</reference>
<dbReference type="GO" id="GO:0005524">
    <property type="term" value="F:ATP binding"/>
    <property type="evidence" value="ECO:0007669"/>
    <property type="project" value="UniProtKB-KW"/>
</dbReference>
<name>A0A5J4SDL2_9ZZZZ</name>
<dbReference type="InterPro" id="IPR014015">
    <property type="entry name" value="Helicase_SF3_DNA-vir"/>
</dbReference>
<keyword evidence="3" id="KW-0347">Helicase</keyword>
<comment type="caution">
    <text evidence="6">The sequence shown here is derived from an EMBL/GenBank/DDBJ whole genome shotgun (WGS) entry which is preliminary data.</text>
</comment>
<keyword evidence="2" id="KW-0378">Hydrolase</keyword>
<evidence type="ECO:0000256" key="2">
    <source>
        <dbReference type="ARBA" id="ARBA00022801"/>
    </source>
</evidence>
<dbReference type="EMBL" id="SNRY01000271">
    <property type="protein sequence ID" value="KAA6343420.1"/>
    <property type="molecule type" value="Genomic_DNA"/>
</dbReference>
<dbReference type="AlphaFoldDB" id="A0A5J4SDL2"/>
<dbReference type="GO" id="GO:0004386">
    <property type="term" value="F:helicase activity"/>
    <property type="evidence" value="ECO:0007669"/>
    <property type="project" value="UniProtKB-KW"/>
</dbReference>
<dbReference type="InterPro" id="IPR014818">
    <property type="entry name" value="Phage/plasmid_primase_P4_C"/>
</dbReference>
<dbReference type="Pfam" id="PF03288">
    <property type="entry name" value="Pox_D5"/>
    <property type="match status" value="1"/>
</dbReference>
<evidence type="ECO:0000256" key="3">
    <source>
        <dbReference type="ARBA" id="ARBA00022806"/>
    </source>
</evidence>
<protein>
    <recommendedName>
        <fullName evidence="5">SF3 helicase domain-containing protein</fullName>
    </recommendedName>
</protein>
<dbReference type="PROSITE" id="PS51206">
    <property type="entry name" value="SF3_HELICASE_1"/>
    <property type="match status" value="1"/>
</dbReference>
<accession>A0A5J4SDL2</accession>
<dbReference type="Pfam" id="PF19263">
    <property type="entry name" value="DUF5906"/>
    <property type="match status" value="1"/>
</dbReference>
<dbReference type="InterPro" id="IPR004968">
    <property type="entry name" value="DNA_primase/NTPase_C"/>
</dbReference>
<dbReference type="SMART" id="SM00885">
    <property type="entry name" value="D5_N"/>
    <property type="match status" value="1"/>
</dbReference>
<keyword evidence="1" id="KW-0547">Nucleotide-binding</keyword>
<dbReference type="PANTHER" id="PTHR35372">
    <property type="entry name" value="ATP BINDING PROTEIN-RELATED"/>
    <property type="match status" value="1"/>
</dbReference>
<keyword evidence="4" id="KW-0067">ATP-binding</keyword>
<dbReference type="InterPro" id="IPR045455">
    <property type="entry name" value="NrS-1_pol-like_helicase"/>
</dbReference>
<dbReference type="InterPro" id="IPR006500">
    <property type="entry name" value="Helicase_put_C_phage/plasmid"/>
</dbReference>
<dbReference type="SUPFAM" id="SSF52540">
    <property type="entry name" value="P-loop containing nucleoside triphosphate hydrolases"/>
    <property type="match status" value="1"/>
</dbReference>
<dbReference type="InterPro" id="IPR027417">
    <property type="entry name" value="P-loop_NTPase"/>
</dbReference>
<sequence length="480" mass="54915">MGTNLKELIGQELAKATLLDIESKREALKGKSYQKVLTELLTQIGKVNFRERAGLDEDVKMSRKLYVVIAIDEIIGVAISHNWGLCTKDGFTYVFNGKYWQVVNLEDFKTFLADAAIQMGVPVLEAKYHLFKDELSKQFLSAANLPTLEVGENTLINLANGTFEITKDKPYLREQRREDFIKYQLPFEYNPQAKCPLFDKYLQRVLPDEDCRKVLAEYLGYIFVNNLKLEKALILYGSGANGKSVFFEIVNAILGDENICSYSLQNLTKYDSYQRAELSNKLLNYASEINGKLEASIFKQLVSGEPVEARQIYGKPFVMRGYAKLMFNCNELPKEVEQTNAFFRRFIIIPFSQTIPESEQDTELSKKIIGSELSGVFNWLLDGLQRILEQKKFTQSAIVREQVEAYRKESDSTAMFIDEEGYKPSVNESISLKALFDGYKSYCNENGYRACSSKTFSDRLKALGYEIERKPQGRIVYAKK</sequence>
<dbReference type="NCBIfam" id="TIGR01613">
    <property type="entry name" value="primase_Cterm"/>
    <property type="match status" value="1"/>
</dbReference>
<evidence type="ECO:0000256" key="1">
    <source>
        <dbReference type="ARBA" id="ARBA00022741"/>
    </source>
</evidence>
<dbReference type="Gene3D" id="3.40.50.300">
    <property type="entry name" value="P-loop containing nucleotide triphosphate hydrolases"/>
    <property type="match status" value="1"/>
</dbReference>
<proteinExistence type="predicted"/>
<evidence type="ECO:0000259" key="5">
    <source>
        <dbReference type="PROSITE" id="PS51206"/>
    </source>
</evidence>
<dbReference type="PANTHER" id="PTHR35372:SF2">
    <property type="entry name" value="SF3 HELICASE DOMAIN-CONTAINING PROTEIN"/>
    <property type="match status" value="1"/>
</dbReference>
<dbReference type="GO" id="GO:0016787">
    <property type="term" value="F:hydrolase activity"/>
    <property type="evidence" value="ECO:0007669"/>
    <property type="project" value="UniProtKB-KW"/>
</dbReference>
<feature type="domain" description="SF3 helicase" evidence="5">
    <location>
        <begin position="210"/>
        <end position="364"/>
    </location>
</feature>
<evidence type="ECO:0000313" key="6">
    <source>
        <dbReference type="EMBL" id="KAA6343420.1"/>
    </source>
</evidence>
<dbReference type="Pfam" id="PF08706">
    <property type="entry name" value="D5_N"/>
    <property type="match status" value="1"/>
</dbReference>
<evidence type="ECO:0000256" key="4">
    <source>
        <dbReference type="ARBA" id="ARBA00022840"/>
    </source>
</evidence>